<dbReference type="RefSeq" id="WP_143434978.1">
    <property type="nucleotide sequence ID" value="NZ_FWWW01000087.1"/>
</dbReference>
<dbReference type="InterPro" id="IPR029058">
    <property type="entry name" value="AB_hydrolase_fold"/>
</dbReference>
<reference evidence="1 2" key="1">
    <citation type="submission" date="2017-04" db="EMBL/GenBank/DDBJ databases">
        <authorList>
            <person name="Afonso C.L."/>
            <person name="Miller P.J."/>
            <person name="Scott M.A."/>
            <person name="Spackman E."/>
            <person name="Goraichik I."/>
            <person name="Dimitrov K.M."/>
            <person name="Suarez D.L."/>
            <person name="Swayne D.E."/>
        </authorList>
    </citation>
    <scope>NUCLEOTIDE SEQUENCE [LARGE SCALE GENOMIC DNA]</scope>
    <source>
        <strain evidence="1 2">DSM 11622</strain>
    </source>
</reference>
<protein>
    <recommendedName>
        <fullName evidence="3">Phospholipase/carboxylesterase</fullName>
    </recommendedName>
</protein>
<evidence type="ECO:0000313" key="2">
    <source>
        <dbReference type="Proteomes" id="UP000192266"/>
    </source>
</evidence>
<dbReference type="OrthoDB" id="9801763at2"/>
<dbReference type="Gene3D" id="3.40.50.1820">
    <property type="entry name" value="alpha/beta hydrolase"/>
    <property type="match status" value="1"/>
</dbReference>
<name>A0A1W1VZS3_9BACT</name>
<proteinExistence type="predicted"/>
<sequence length="64" mass="7204">MDYQPLHYIYRPAEQATSRTLLLLHGTGGDERDLLPIASQLGTGFNVLSVRGNVLENGMPRFFR</sequence>
<organism evidence="1 2">
    <name type="scientific">Hymenobacter roseosalivarius DSM 11622</name>
    <dbReference type="NCBI Taxonomy" id="645990"/>
    <lineage>
        <taxon>Bacteria</taxon>
        <taxon>Pseudomonadati</taxon>
        <taxon>Bacteroidota</taxon>
        <taxon>Cytophagia</taxon>
        <taxon>Cytophagales</taxon>
        <taxon>Hymenobacteraceae</taxon>
        <taxon>Hymenobacter</taxon>
    </lineage>
</organism>
<dbReference type="Proteomes" id="UP000192266">
    <property type="component" value="Unassembled WGS sequence"/>
</dbReference>
<dbReference type="EMBL" id="FWWW01000087">
    <property type="protein sequence ID" value="SMB98838.1"/>
    <property type="molecule type" value="Genomic_DNA"/>
</dbReference>
<evidence type="ECO:0000313" key="1">
    <source>
        <dbReference type="EMBL" id="SMB98838.1"/>
    </source>
</evidence>
<keyword evidence="2" id="KW-1185">Reference proteome</keyword>
<dbReference type="STRING" id="645990.SAMN00120144_1811"/>
<evidence type="ECO:0008006" key="3">
    <source>
        <dbReference type="Google" id="ProtNLM"/>
    </source>
</evidence>
<accession>A0A1W1VZS3</accession>
<gene>
    <name evidence="1" type="ORF">SAMN00120144_1811</name>
</gene>
<dbReference type="AlphaFoldDB" id="A0A1W1VZS3"/>
<dbReference type="SUPFAM" id="SSF53474">
    <property type="entry name" value="alpha/beta-Hydrolases"/>
    <property type="match status" value="1"/>
</dbReference>